<feature type="active site" description="Proton acceptor" evidence="3">
    <location>
        <position position="199"/>
    </location>
</feature>
<dbReference type="HAMAP" id="MF_00197">
    <property type="entry name" value="DAP_epimerase"/>
    <property type="match status" value="1"/>
</dbReference>
<gene>
    <name evidence="3" type="primary">dapF</name>
    <name evidence="5" type="ORF">pgond44_03825</name>
</gene>
<dbReference type="GO" id="GO:0005829">
    <property type="term" value="C:cytosol"/>
    <property type="evidence" value="ECO:0007669"/>
    <property type="project" value="TreeGrafter"/>
</dbReference>
<accession>N1WMW8</accession>
<dbReference type="GO" id="GO:0009089">
    <property type="term" value="P:lysine biosynthetic process via diaminopimelate"/>
    <property type="evidence" value="ECO:0007669"/>
    <property type="project" value="UniProtKB-UniRule"/>
</dbReference>
<dbReference type="RefSeq" id="WP_003436918.1">
    <property type="nucleotide sequence ID" value="NZ_APLF01000004.1"/>
</dbReference>
<comment type="subunit">
    <text evidence="3">Homodimer.</text>
</comment>
<evidence type="ECO:0000313" key="6">
    <source>
        <dbReference type="Proteomes" id="UP000012317"/>
    </source>
</evidence>
<dbReference type="NCBIfam" id="TIGR00652">
    <property type="entry name" value="DapF"/>
    <property type="match status" value="1"/>
</dbReference>
<comment type="pathway">
    <text evidence="3">Amino-acid biosynthesis; L-lysine biosynthesis via DAP pathway; DL-2,6-diaminopimelate from LL-2,6-diaminopimelate: step 1/1.</text>
</comment>
<dbReference type="eggNOG" id="COG0253">
    <property type="taxonomic scope" value="Bacteria"/>
</dbReference>
<keyword evidence="3" id="KW-0457">Lysine biosynthesis</keyword>
<feature type="site" description="Could be important to modulate the pK values of the two catalytic cysteine residues" evidence="3">
    <location>
        <position position="189"/>
    </location>
</feature>
<comment type="function">
    <text evidence="3">Catalyzes the stereoinversion of LL-2,6-diaminopimelate (L,L-DAP) to meso-diaminopimelate (meso-DAP), a precursor of L-lysine and an essential component of the bacterial peptidoglycan.</text>
</comment>
<keyword evidence="2 3" id="KW-0413">Isomerase</keyword>
<keyword evidence="6" id="KW-1185">Reference proteome</keyword>
<dbReference type="EMBL" id="APLF01000004">
    <property type="protein sequence ID" value="EMY81641.1"/>
    <property type="molecule type" value="Genomic_DNA"/>
</dbReference>
<dbReference type="Proteomes" id="UP000012317">
    <property type="component" value="Unassembled WGS sequence"/>
</dbReference>
<keyword evidence="3" id="KW-0028">Amino-acid biosynthesis</keyword>
<dbReference type="InterPro" id="IPR001653">
    <property type="entry name" value="DAP_epimerase_DapF"/>
</dbReference>
<evidence type="ECO:0000256" key="1">
    <source>
        <dbReference type="ARBA" id="ARBA00010219"/>
    </source>
</evidence>
<feature type="binding site" evidence="3">
    <location>
        <position position="66"/>
    </location>
    <ligand>
        <name>substrate</name>
    </ligand>
</feature>
<comment type="catalytic activity">
    <reaction evidence="3">
        <text>(2S,6S)-2,6-diaminopimelate = meso-2,6-diaminopimelate</text>
        <dbReference type="Rhea" id="RHEA:15393"/>
        <dbReference type="ChEBI" id="CHEBI:57609"/>
        <dbReference type="ChEBI" id="CHEBI:57791"/>
        <dbReference type="EC" id="5.1.1.7"/>
    </reaction>
</comment>
<evidence type="ECO:0000256" key="2">
    <source>
        <dbReference type="ARBA" id="ARBA00023235"/>
    </source>
</evidence>
<dbReference type="PANTHER" id="PTHR31689">
    <property type="entry name" value="DIAMINOPIMELATE EPIMERASE, CHLOROPLASTIC"/>
    <property type="match status" value="1"/>
</dbReference>
<sequence>MELHFFKYQGTGNDFVLIDNRTTTFKNDAKIIQGLCDRRFGVGADGLILLENSTDAISDFKMIYFNADGKESSMCGNGGRCIVAFAKQLGIIDSETTFEAVDGLHSAIIKGETVSLKMIDVPTVNLSREASFMDTGSPHHVAFVDDVKDFDVFTQGRRIRNLPNYEAIGGTNVNFIQVIDGDVHVRTYERGVEDETYSCGTGVTAAAITAKMANKVEDLPVKVITKGGPLEVDFEIEGLNAAKNIWLKGPATFVFEGDYNGKT</sequence>
<evidence type="ECO:0000256" key="3">
    <source>
        <dbReference type="HAMAP-Rule" id="MF_00197"/>
    </source>
</evidence>
<dbReference type="EC" id="5.1.1.7" evidence="3 4"/>
<feature type="active site" description="Proton donor" evidence="3">
    <location>
        <position position="75"/>
    </location>
</feature>
<evidence type="ECO:0000256" key="4">
    <source>
        <dbReference type="NCBIfam" id="TIGR00652"/>
    </source>
</evidence>
<dbReference type="STRING" id="1189619.pgond44_03825"/>
<feature type="binding site" evidence="3">
    <location>
        <begin position="76"/>
        <end position="77"/>
    </location>
    <ligand>
        <name>substrate</name>
    </ligand>
</feature>
<comment type="caution">
    <text evidence="5">The sequence shown here is derived from an EMBL/GenBank/DDBJ whole genome shotgun (WGS) entry which is preliminary data.</text>
</comment>
<protein>
    <recommendedName>
        <fullName evidence="3 4">Diaminopimelate epimerase</fullName>
        <shortName evidence="3">DAP epimerase</shortName>
        <ecNumber evidence="3 4">5.1.1.7</ecNumber>
    </recommendedName>
    <alternativeName>
        <fullName evidence="3">PLP-independent amino acid racemase</fullName>
    </alternativeName>
</protein>
<proteinExistence type="inferred from homology"/>
<keyword evidence="3" id="KW-0963">Cytoplasm</keyword>
<dbReference type="SUPFAM" id="SSF54506">
    <property type="entry name" value="Diaminopimelate epimerase-like"/>
    <property type="match status" value="2"/>
</dbReference>
<name>N1WMW8_9FLAO</name>
<organism evidence="5 6">
    <name type="scientific">Psychroflexus gondwanensis ACAM 44</name>
    <dbReference type="NCBI Taxonomy" id="1189619"/>
    <lineage>
        <taxon>Bacteria</taxon>
        <taxon>Pseudomonadati</taxon>
        <taxon>Bacteroidota</taxon>
        <taxon>Flavobacteriia</taxon>
        <taxon>Flavobacteriales</taxon>
        <taxon>Flavobacteriaceae</taxon>
        <taxon>Psychroflexus</taxon>
    </lineage>
</organism>
<comment type="similarity">
    <text evidence="1 3">Belongs to the diaminopimelate epimerase family.</text>
</comment>
<dbReference type="UniPathway" id="UPA00034">
    <property type="reaction ID" value="UER00025"/>
</dbReference>
<feature type="site" description="Could be important to modulate the pK values of the two catalytic cysteine residues" evidence="3">
    <location>
        <position position="139"/>
    </location>
</feature>
<reference evidence="5 6" key="1">
    <citation type="journal article" date="2014" name="Genome Biol. Evol.">
        <title>Extensive gene acquisition in the extremely psychrophilic bacterial species Psychroflexus torquis and the link to sea-ice ecosystem specialism.</title>
        <authorList>
            <person name="Feng S."/>
            <person name="Powell S.M."/>
            <person name="Wilson R."/>
            <person name="Bowman J.P."/>
        </authorList>
    </citation>
    <scope>NUCLEOTIDE SEQUENCE [LARGE SCALE GENOMIC DNA]</scope>
    <source>
        <strain evidence="5 6">ACAM 44</strain>
    </source>
</reference>
<comment type="caution">
    <text evidence="3">Lacks conserved residue(s) required for the propagation of feature annotation.</text>
</comment>
<evidence type="ECO:0000313" key="5">
    <source>
        <dbReference type="EMBL" id="EMY81641.1"/>
    </source>
</evidence>
<feature type="binding site" evidence="3">
    <location>
        <position position="172"/>
    </location>
    <ligand>
        <name>substrate</name>
    </ligand>
</feature>
<feature type="binding site" evidence="3">
    <location>
        <position position="13"/>
    </location>
    <ligand>
        <name>substrate</name>
    </ligand>
</feature>
<feature type="binding site" evidence="3">
    <location>
        <begin position="200"/>
        <end position="201"/>
    </location>
    <ligand>
        <name>substrate</name>
    </ligand>
</feature>
<dbReference type="Pfam" id="PF01678">
    <property type="entry name" value="DAP_epimerase"/>
    <property type="match status" value="2"/>
</dbReference>
<dbReference type="AlphaFoldDB" id="N1WMW8"/>
<dbReference type="GO" id="GO:0008837">
    <property type="term" value="F:diaminopimelate epimerase activity"/>
    <property type="evidence" value="ECO:0007669"/>
    <property type="project" value="UniProtKB-UniRule"/>
</dbReference>
<dbReference type="PANTHER" id="PTHR31689:SF0">
    <property type="entry name" value="DIAMINOPIMELATE EPIMERASE"/>
    <property type="match status" value="1"/>
</dbReference>
<dbReference type="Gene3D" id="3.10.310.10">
    <property type="entry name" value="Diaminopimelate Epimerase, Chain A, domain 1"/>
    <property type="match status" value="2"/>
</dbReference>
<dbReference type="PATRIC" id="fig|1189619.4.peg.799"/>
<comment type="subcellular location">
    <subcellularLocation>
        <location evidence="3">Cytoplasm</location>
    </subcellularLocation>
</comment>
<feature type="binding site" evidence="3">
    <location>
        <begin position="189"/>
        <end position="190"/>
    </location>
    <ligand>
        <name>substrate</name>
    </ligand>
</feature>